<dbReference type="SMART" id="SM00382">
    <property type="entry name" value="AAA"/>
    <property type="match status" value="1"/>
</dbReference>
<feature type="region of interest" description="Disordered" evidence="12">
    <location>
        <begin position="176"/>
        <end position="196"/>
    </location>
</feature>
<evidence type="ECO:0000256" key="6">
    <source>
        <dbReference type="ARBA" id="ARBA00022801"/>
    </source>
</evidence>
<comment type="caution">
    <text evidence="14">The sequence shown here is derived from an EMBL/GenBank/DDBJ whole genome shotgun (WGS) entry which is preliminary data.</text>
</comment>
<accession>A0A8H7EMF6</accession>
<evidence type="ECO:0000256" key="8">
    <source>
        <dbReference type="ARBA" id="ARBA00022989"/>
    </source>
</evidence>
<dbReference type="Pfam" id="PF25426">
    <property type="entry name" value="AAA_lid_BCS1"/>
    <property type="match status" value="1"/>
</dbReference>
<keyword evidence="3" id="KW-0812">Transmembrane</keyword>
<name>A0A8H7EMF6_9FUNG</name>
<protein>
    <recommendedName>
        <fullName evidence="13">AAA+ ATPase domain-containing protein</fullName>
    </recommendedName>
</protein>
<dbReference type="GO" id="GO:0005743">
    <property type="term" value="C:mitochondrial inner membrane"/>
    <property type="evidence" value="ECO:0007669"/>
    <property type="project" value="UniProtKB-SubCell"/>
</dbReference>
<dbReference type="AlphaFoldDB" id="A0A8H7EMF6"/>
<evidence type="ECO:0000256" key="12">
    <source>
        <dbReference type="SAM" id="MobiDB-lite"/>
    </source>
</evidence>
<dbReference type="GO" id="GO:0005524">
    <property type="term" value="F:ATP binding"/>
    <property type="evidence" value="ECO:0007669"/>
    <property type="project" value="UniProtKB-KW"/>
</dbReference>
<dbReference type="SUPFAM" id="SSF52540">
    <property type="entry name" value="P-loop containing nucleoside triphosphate hydrolases"/>
    <property type="match status" value="1"/>
</dbReference>
<dbReference type="Pfam" id="PF08740">
    <property type="entry name" value="BCS1_N"/>
    <property type="match status" value="1"/>
</dbReference>
<evidence type="ECO:0000259" key="13">
    <source>
        <dbReference type="SMART" id="SM00382"/>
    </source>
</evidence>
<reference evidence="14" key="1">
    <citation type="submission" date="2020-01" db="EMBL/GenBank/DDBJ databases">
        <title>Genome Sequencing of Three Apophysomyces-Like Fungal Strains Confirms a Novel Fungal Genus in the Mucoromycota with divergent Burkholderia-like Endosymbiotic Bacteria.</title>
        <authorList>
            <person name="Stajich J.E."/>
            <person name="Macias A.M."/>
            <person name="Carter-House D."/>
            <person name="Lovett B."/>
            <person name="Kasson L.R."/>
            <person name="Berry K."/>
            <person name="Grigoriev I."/>
            <person name="Chang Y."/>
            <person name="Spatafora J."/>
            <person name="Kasson M.T."/>
        </authorList>
    </citation>
    <scope>NUCLEOTIDE SEQUENCE</scope>
    <source>
        <strain evidence="14">NRRL A-21654</strain>
    </source>
</reference>
<dbReference type="GO" id="GO:0016887">
    <property type="term" value="F:ATP hydrolysis activity"/>
    <property type="evidence" value="ECO:0007669"/>
    <property type="project" value="InterPro"/>
</dbReference>
<evidence type="ECO:0000313" key="14">
    <source>
        <dbReference type="EMBL" id="KAF7722378.1"/>
    </source>
</evidence>
<dbReference type="Proteomes" id="UP000605846">
    <property type="component" value="Unassembled WGS sequence"/>
</dbReference>
<dbReference type="InterPro" id="IPR003959">
    <property type="entry name" value="ATPase_AAA_core"/>
</dbReference>
<dbReference type="OrthoDB" id="10251412at2759"/>
<sequence length="675" mass="76659">MPAVHSIIARNSLSFAQLQLIIDKFITLLENVSEEKFWENLFGKRLVDLGRRYFGNDFVVLSLVVYIAPILRTQWHNLLQKLLDRVTPKKPTYVSVDISPIEDMYKAVDDFVRKNTRGIPDLQTATASYTYSERSKEEDELPPKLRPKARPQVTLFPHVNTTSEIVYKGHTIYVSRRDKNEENSSEDDDSSEYPGHGEFLSISMEGTSLFQLKTFLQEWCDQYNEGDNGSSMVYIYKFYGTYWGWLKSVEPRSFDSVNLKPGIKENLLRDMETFCCRKRWYKARGIPYRRGYLLYGPPGTGKTSLIQALASELGMDVALVSLMEVKTDGEFRDMLSTAPSDTLLVIEDVDHYLGTAYEGSRVTMSGMLNALDGIQGQEGSMIFMTCNDINKLNPALLRPGRMDTKVLLGYATKNQISSMFWRFFGYDFDTMEDISAERRKYLQGICDKFCDAIPDEHVTTAEVQSYFISLLMEAGLEIRGNEIFEKIVNGTKEFLVKVQLDRKQALKHLQDEIKKTLGEDEESADKSNEDDSAAKEDEKKEDSETSSTESKDEKNETEEKSGDDNKAGTEETEKSEGQKDTTEKIDKTEKQNGETEKAEEQEDAKDKAEKKNTESEAVAADTEEEDNADDASASYDTADTEETDDSDATIATEKMDDIDSKKPCPVEKEKAENQQ</sequence>
<evidence type="ECO:0000313" key="15">
    <source>
        <dbReference type="Proteomes" id="UP000605846"/>
    </source>
</evidence>
<comment type="subcellular location">
    <subcellularLocation>
        <location evidence="1">Mitochondrion inner membrane</location>
        <topology evidence="1">Single-pass membrane protein</topology>
    </subcellularLocation>
</comment>
<keyword evidence="4" id="KW-0547">Nucleotide-binding</keyword>
<evidence type="ECO:0000256" key="10">
    <source>
        <dbReference type="ARBA" id="ARBA00023136"/>
    </source>
</evidence>
<comment type="catalytic activity">
    <reaction evidence="11">
        <text>ATP + H2O = ADP + phosphate + H(+)</text>
        <dbReference type="Rhea" id="RHEA:13065"/>
        <dbReference type="ChEBI" id="CHEBI:15377"/>
        <dbReference type="ChEBI" id="CHEBI:15378"/>
        <dbReference type="ChEBI" id="CHEBI:30616"/>
        <dbReference type="ChEBI" id="CHEBI:43474"/>
        <dbReference type="ChEBI" id="CHEBI:456216"/>
    </reaction>
    <physiologicalReaction direction="left-to-right" evidence="11">
        <dbReference type="Rhea" id="RHEA:13066"/>
    </physiologicalReaction>
</comment>
<evidence type="ECO:0000256" key="3">
    <source>
        <dbReference type="ARBA" id="ARBA00022692"/>
    </source>
</evidence>
<dbReference type="InterPro" id="IPR050747">
    <property type="entry name" value="Mitochondrial_chaperone_BCS1"/>
</dbReference>
<organism evidence="14 15">
    <name type="scientific">Apophysomyces ossiformis</name>
    <dbReference type="NCBI Taxonomy" id="679940"/>
    <lineage>
        <taxon>Eukaryota</taxon>
        <taxon>Fungi</taxon>
        <taxon>Fungi incertae sedis</taxon>
        <taxon>Mucoromycota</taxon>
        <taxon>Mucoromycotina</taxon>
        <taxon>Mucoromycetes</taxon>
        <taxon>Mucorales</taxon>
        <taxon>Mucorineae</taxon>
        <taxon>Mucoraceae</taxon>
        <taxon>Apophysomyces</taxon>
    </lineage>
</organism>
<evidence type="ECO:0000256" key="1">
    <source>
        <dbReference type="ARBA" id="ARBA00004434"/>
    </source>
</evidence>
<proteinExistence type="inferred from homology"/>
<evidence type="ECO:0000256" key="7">
    <source>
        <dbReference type="ARBA" id="ARBA00022840"/>
    </source>
</evidence>
<dbReference type="InterPro" id="IPR057495">
    <property type="entry name" value="AAA_lid_BCS1"/>
</dbReference>
<dbReference type="InterPro" id="IPR027417">
    <property type="entry name" value="P-loop_NTPase"/>
</dbReference>
<keyword evidence="5" id="KW-0999">Mitochondrion inner membrane</keyword>
<feature type="compositionally biased region" description="Basic and acidic residues" evidence="12">
    <location>
        <begin position="653"/>
        <end position="675"/>
    </location>
</feature>
<evidence type="ECO:0000256" key="11">
    <source>
        <dbReference type="ARBA" id="ARBA00048778"/>
    </source>
</evidence>
<keyword evidence="8" id="KW-1133">Transmembrane helix</keyword>
<evidence type="ECO:0000256" key="5">
    <source>
        <dbReference type="ARBA" id="ARBA00022792"/>
    </source>
</evidence>
<evidence type="ECO:0000256" key="4">
    <source>
        <dbReference type="ARBA" id="ARBA00022741"/>
    </source>
</evidence>
<feature type="compositionally biased region" description="Basic and acidic residues" evidence="12">
    <location>
        <begin position="517"/>
        <end position="614"/>
    </location>
</feature>
<keyword evidence="9" id="KW-0496">Mitochondrion</keyword>
<evidence type="ECO:0000256" key="9">
    <source>
        <dbReference type="ARBA" id="ARBA00023128"/>
    </source>
</evidence>
<dbReference type="InterPro" id="IPR003593">
    <property type="entry name" value="AAA+_ATPase"/>
</dbReference>
<dbReference type="Gene3D" id="3.40.50.300">
    <property type="entry name" value="P-loop containing nucleotide triphosphate hydrolases"/>
    <property type="match status" value="1"/>
</dbReference>
<dbReference type="Pfam" id="PF00004">
    <property type="entry name" value="AAA"/>
    <property type="match status" value="1"/>
</dbReference>
<dbReference type="InterPro" id="IPR014851">
    <property type="entry name" value="BCS1_N"/>
</dbReference>
<dbReference type="EMBL" id="JABAYA010000198">
    <property type="protein sequence ID" value="KAF7722378.1"/>
    <property type="molecule type" value="Genomic_DNA"/>
</dbReference>
<comment type="similarity">
    <text evidence="2">Belongs to the AAA ATPase family. BCS1 subfamily.</text>
</comment>
<gene>
    <name evidence="14" type="ORF">EC973_003188</name>
</gene>
<dbReference type="PANTHER" id="PTHR23070">
    <property type="entry name" value="BCS1 AAA-TYPE ATPASE"/>
    <property type="match status" value="1"/>
</dbReference>
<feature type="domain" description="AAA+ ATPase" evidence="13">
    <location>
        <begin position="288"/>
        <end position="412"/>
    </location>
</feature>
<keyword evidence="10" id="KW-0472">Membrane</keyword>
<keyword evidence="6" id="KW-0378">Hydrolase</keyword>
<evidence type="ECO:0000256" key="2">
    <source>
        <dbReference type="ARBA" id="ARBA00007448"/>
    </source>
</evidence>
<keyword evidence="7" id="KW-0067">ATP-binding</keyword>
<feature type="compositionally biased region" description="Acidic residues" evidence="12">
    <location>
        <begin position="638"/>
        <end position="647"/>
    </location>
</feature>
<keyword evidence="15" id="KW-1185">Reference proteome</keyword>
<feature type="region of interest" description="Disordered" evidence="12">
    <location>
        <begin position="517"/>
        <end position="675"/>
    </location>
</feature>